<dbReference type="RefSeq" id="WP_012119836.1">
    <property type="nucleotide sequence ID" value="NC_009767.1"/>
</dbReference>
<dbReference type="eggNOG" id="COG2856">
    <property type="taxonomic scope" value="Bacteria"/>
</dbReference>
<dbReference type="InterPro" id="IPR010359">
    <property type="entry name" value="IrrE_HExxH"/>
</dbReference>
<evidence type="ECO:0000313" key="2">
    <source>
        <dbReference type="EMBL" id="ABU57406.1"/>
    </source>
</evidence>
<dbReference type="EMBL" id="CP000804">
    <property type="protein sequence ID" value="ABU57406.1"/>
    <property type="molecule type" value="Genomic_DNA"/>
</dbReference>
<keyword evidence="3" id="KW-1185">Reference proteome</keyword>
<dbReference type="OrthoDB" id="9796786at2"/>
<evidence type="ECO:0000313" key="3">
    <source>
        <dbReference type="Proteomes" id="UP000000263"/>
    </source>
</evidence>
<sequence length="284" mass="32528">MFLDKPPEETLLIPFFRTLKNESVRRPSPDLIAVVQMMERRQAWMREYLRTNECAPLPFVRSASFQSEPEQIAREMRRGLGLSDMWSLQDRADISGIIVVANSVVGNNTHRPLDPAEFRGFVLVDEYAPLVFINTADGKAAQMFTLAHELAHIWLGGSAVFDLREMQPAHDTTEIICNQVAAEFLIPATRLREIWDNARHSGSPFQYLARHFKVSEIVAARRALDLGLIDRQEFFDLYSAYREHEYQIREQTESGGISMPSRLCILENALPQPLCRLCMKVVYS</sequence>
<dbReference type="KEGG" id="rca:Rcas_1309"/>
<gene>
    <name evidence="2" type="ordered locus">Rcas_1309</name>
</gene>
<dbReference type="Pfam" id="PF06114">
    <property type="entry name" value="Peptidase_M78"/>
    <property type="match status" value="1"/>
</dbReference>
<proteinExistence type="predicted"/>
<dbReference type="AlphaFoldDB" id="A7NIU8"/>
<accession>A7NIU8</accession>
<feature type="domain" description="IrrE N-terminal-like" evidence="1">
    <location>
        <begin position="117"/>
        <end position="223"/>
    </location>
</feature>
<dbReference type="Gene3D" id="1.10.10.2910">
    <property type="match status" value="1"/>
</dbReference>
<dbReference type="PANTHER" id="PTHR43236">
    <property type="entry name" value="ANTITOXIN HIGA1"/>
    <property type="match status" value="1"/>
</dbReference>
<protein>
    <recommendedName>
        <fullName evidence="1">IrrE N-terminal-like domain-containing protein</fullName>
    </recommendedName>
</protein>
<dbReference type="HOGENOM" id="CLU_057454_1_0_0"/>
<organism evidence="2 3">
    <name type="scientific">Roseiflexus castenholzii (strain DSM 13941 / HLO8)</name>
    <dbReference type="NCBI Taxonomy" id="383372"/>
    <lineage>
        <taxon>Bacteria</taxon>
        <taxon>Bacillati</taxon>
        <taxon>Chloroflexota</taxon>
        <taxon>Chloroflexia</taxon>
        <taxon>Chloroflexales</taxon>
        <taxon>Roseiflexineae</taxon>
        <taxon>Roseiflexaceae</taxon>
        <taxon>Roseiflexus</taxon>
    </lineage>
</organism>
<name>A7NIU8_ROSCS</name>
<dbReference type="Proteomes" id="UP000000263">
    <property type="component" value="Chromosome"/>
</dbReference>
<dbReference type="PANTHER" id="PTHR43236:SF2">
    <property type="entry name" value="BLL0069 PROTEIN"/>
    <property type="match status" value="1"/>
</dbReference>
<reference evidence="2 3" key="1">
    <citation type="submission" date="2007-08" db="EMBL/GenBank/DDBJ databases">
        <title>Complete sequence of Roseiflexus castenholzii DSM 13941.</title>
        <authorList>
            <consortium name="US DOE Joint Genome Institute"/>
            <person name="Copeland A."/>
            <person name="Lucas S."/>
            <person name="Lapidus A."/>
            <person name="Barry K."/>
            <person name="Glavina del Rio T."/>
            <person name="Dalin E."/>
            <person name="Tice H."/>
            <person name="Pitluck S."/>
            <person name="Thompson L.S."/>
            <person name="Brettin T."/>
            <person name="Bruce D."/>
            <person name="Detter J.C."/>
            <person name="Han C."/>
            <person name="Tapia R."/>
            <person name="Schmutz J."/>
            <person name="Larimer F."/>
            <person name="Land M."/>
            <person name="Hauser L."/>
            <person name="Kyrpides N."/>
            <person name="Mikhailova N."/>
            <person name="Bryant D.A."/>
            <person name="Hanada S."/>
            <person name="Tsukatani Y."/>
            <person name="Richardson P."/>
        </authorList>
    </citation>
    <scope>NUCLEOTIDE SEQUENCE [LARGE SCALE GENOMIC DNA]</scope>
    <source>
        <strain evidence="3">DSM 13941 / HLO8</strain>
    </source>
</reference>
<dbReference type="STRING" id="383372.Rcas_1309"/>
<evidence type="ECO:0000259" key="1">
    <source>
        <dbReference type="Pfam" id="PF06114"/>
    </source>
</evidence>
<dbReference type="InterPro" id="IPR052345">
    <property type="entry name" value="Rad_response_metalloprotease"/>
</dbReference>